<dbReference type="PANTHER" id="PTHR30213">
    <property type="entry name" value="INNER MEMBRANE PROTEIN YHJD"/>
    <property type="match status" value="1"/>
</dbReference>
<dbReference type="PIRSF" id="PIRSF035875">
    <property type="entry name" value="RNase_BN"/>
    <property type="match status" value="1"/>
</dbReference>
<keyword evidence="8" id="KW-1185">Reference proteome</keyword>
<dbReference type="Proteomes" id="UP000651010">
    <property type="component" value="Unassembled WGS sequence"/>
</dbReference>
<dbReference type="PANTHER" id="PTHR30213:SF1">
    <property type="entry name" value="INNER MEMBRANE PROTEIN YHJD"/>
    <property type="match status" value="1"/>
</dbReference>
<sequence length="273" mass="29083">MDRPFRPAFRFAIAGIGDDDLSTHAAAIAFYSALSMAPIVLLMLWGLSWLGPQWQPELAGALTGMMGSKAAATIVSVVNSAKSRPETGNIAGLIGIAVTLFSASAVFAQLQSTLNRIWHIQSAEHHMISHWLKARARAFGLLVGIAFLMIVSFAASAVIHLLIPRAVAAWASAEYVVSLAIFATAFAAMYRVLPDTHIAWSDAGWGGLLTTLLFILGKFGIELYIQHASIGGAYGSAGGLVVMLTWVYYASFVVLLGAELTHGLAQARNRSPN</sequence>
<organism evidence="7 8">
    <name type="scientific">Dyella acidiphila</name>
    <dbReference type="NCBI Taxonomy" id="2775866"/>
    <lineage>
        <taxon>Bacteria</taxon>
        <taxon>Pseudomonadati</taxon>
        <taxon>Pseudomonadota</taxon>
        <taxon>Gammaproteobacteria</taxon>
        <taxon>Lysobacterales</taxon>
        <taxon>Rhodanobacteraceae</taxon>
        <taxon>Dyella</taxon>
    </lineage>
</organism>
<dbReference type="EMBL" id="JACZZA010000010">
    <property type="protein sequence ID" value="MBE1161817.1"/>
    <property type="molecule type" value="Genomic_DNA"/>
</dbReference>
<evidence type="ECO:0000256" key="1">
    <source>
        <dbReference type="ARBA" id="ARBA00004651"/>
    </source>
</evidence>
<evidence type="ECO:0000256" key="2">
    <source>
        <dbReference type="ARBA" id="ARBA00022475"/>
    </source>
</evidence>
<dbReference type="InterPro" id="IPR017039">
    <property type="entry name" value="Virul_fac_BrkB"/>
</dbReference>
<keyword evidence="3 6" id="KW-0812">Transmembrane</keyword>
<evidence type="ECO:0000313" key="8">
    <source>
        <dbReference type="Proteomes" id="UP000651010"/>
    </source>
</evidence>
<dbReference type="RefSeq" id="WP_192556661.1">
    <property type="nucleotide sequence ID" value="NZ_JACZZA010000010.1"/>
</dbReference>
<protein>
    <submittedName>
        <fullName evidence="7">YihY/virulence factor BrkB family protein</fullName>
    </submittedName>
</protein>
<dbReference type="Pfam" id="PF03631">
    <property type="entry name" value="Virul_fac_BrkB"/>
    <property type="match status" value="1"/>
</dbReference>
<evidence type="ECO:0000256" key="3">
    <source>
        <dbReference type="ARBA" id="ARBA00022692"/>
    </source>
</evidence>
<feature type="transmembrane region" description="Helical" evidence="6">
    <location>
        <begin position="21"/>
        <end position="46"/>
    </location>
</feature>
<evidence type="ECO:0000256" key="5">
    <source>
        <dbReference type="ARBA" id="ARBA00023136"/>
    </source>
</evidence>
<keyword evidence="2" id="KW-1003">Cell membrane</keyword>
<gene>
    <name evidence="7" type="ORF">IGX34_15650</name>
</gene>
<comment type="caution">
    <text evidence="7">The sequence shown here is derived from an EMBL/GenBank/DDBJ whole genome shotgun (WGS) entry which is preliminary data.</text>
</comment>
<evidence type="ECO:0000256" key="4">
    <source>
        <dbReference type="ARBA" id="ARBA00022989"/>
    </source>
</evidence>
<proteinExistence type="predicted"/>
<dbReference type="NCBIfam" id="TIGR00765">
    <property type="entry name" value="yihY_not_rbn"/>
    <property type="match status" value="1"/>
</dbReference>
<keyword evidence="4 6" id="KW-1133">Transmembrane helix</keyword>
<evidence type="ECO:0000256" key="6">
    <source>
        <dbReference type="SAM" id="Phobius"/>
    </source>
</evidence>
<evidence type="ECO:0000313" key="7">
    <source>
        <dbReference type="EMBL" id="MBE1161817.1"/>
    </source>
</evidence>
<feature type="transmembrane region" description="Helical" evidence="6">
    <location>
        <begin position="90"/>
        <end position="110"/>
    </location>
</feature>
<keyword evidence="5 6" id="KW-0472">Membrane</keyword>
<reference evidence="7 8" key="1">
    <citation type="submission" date="2020-09" db="EMBL/GenBank/DDBJ databases">
        <title>Dyella sp. 7MK23 isolated from forest soil.</title>
        <authorList>
            <person name="Fu J."/>
        </authorList>
    </citation>
    <scope>NUCLEOTIDE SEQUENCE [LARGE SCALE GENOMIC DNA]</scope>
    <source>
        <strain evidence="7 8">7MK23</strain>
    </source>
</reference>
<name>A0ABR9GCN8_9GAMM</name>
<feature type="transmembrane region" description="Helical" evidence="6">
    <location>
        <begin position="175"/>
        <end position="193"/>
    </location>
</feature>
<comment type="subcellular location">
    <subcellularLocation>
        <location evidence="1">Cell membrane</location>
        <topology evidence="1">Multi-pass membrane protein</topology>
    </subcellularLocation>
</comment>
<feature type="transmembrane region" description="Helical" evidence="6">
    <location>
        <begin position="205"/>
        <end position="225"/>
    </location>
</feature>
<accession>A0ABR9GCN8</accession>
<feature type="transmembrane region" description="Helical" evidence="6">
    <location>
        <begin position="58"/>
        <end position="78"/>
    </location>
</feature>
<feature type="transmembrane region" description="Helical" evidence="6">
    <location>
        <begin position="139"/>
        <end position="163"/>
    </location>
</feature>
<feature type="transmembrane region" description="Helical" evidence="6">
    <location>
        <begin position="237"/>
        <end position="258"/>
    </location>
</feature>